<keyword evidence="1" id="KW-0472">Membrane</keyword>
<name>A0A6M6JQU7_9PSEU</name>
<dbReference type="EMBL" id="CP053564">
    <property type="protein sequence ID" value="QJY49002.1"/>
    <property type="molecule type" value="Genomic_DNA"/>
</dbReference>
<feature type="transmembrane region" description="Helical" evidence="1">
    <location>
        <begin position="56"/>
        <end position="75"/>
    </location>
</feature>
<dbReference type="Pfam" id="PF10067">
    <property type="entry name" value="DUF2306"/>
    <property type="match status" value="1"/>
</dbReference>
<keyword evidence="3" id="KW-1185">Reference proteome</keyword>
<keyword evidence="1" id="KW-1133">Transmembrane helix</keyword>
<feature type="transmembrane region" description="Helical" evidence="1">
    <location>
        <begin position="151"/>
        <end position="172"/>
    </location>
</feature>
<reference evidence="2 3" key="1">
    <citation type="submission" date="2020-05" db="EMBL/GenBank/DDBJ databases">
        <authorList>
            <person name="Mo P."/>
        </authorList>
    </citation>
    <scope>NUCLEOTIDE SEQUENCE [LARGE SCALE GENOMIC DNA]</scope>
    <source>
        <strain evidence="2 3">Gen01</strain>
    </source>
</reference>
<gene>
    <name evidence="2" type="ORF">HOP40_27140</name>
</gene>
<dbReference type="AlphaFoldDB" id="A0A6M6JQU7"/>
<evidence type="ECO:0000313" key="3">
    <source>
        <dbReference type="Proteomes" id="UP000505377"/>
    </source>
</evidence>
<proteinExistence type="predicted"/>
<feature type="transmembrane region" description="Helical" evidence="1">
    <location>
        <begin position="24"/>
        <end position="44"/>
    </location>
</feature>
<accession>A0A6M6JQU7</accession>
<dbReference type="InterPro" id="IPR018750">
    <property type="entry name" value="DUF2306_membrane"/>
</dbReference>
<evidence type="ECO:0000256" key="1">
    <source>
        <dbReference type="SAM" id="Phobius"/>
    </source>
</evidence>
<dbReference type="Proteomes" id="UP000505377">
    <property type="component" value="Chromosome"/>
</dbReference>
<organism evidence="2 3">
    <name type="scientific">Pseudonocardia broussonetiae</name>
    <dbReference type="NCBI Taxonomy" id="2736640"/>
    <lineage>
        <taxon>Bacteria</taxon>
        <taxon>Bacillati</taxon>
        <taxon>Actinomycetota</taxon>
        <taxon>Actinomycetes</taxon>
        <taxon>Pseudonocardiales</taxon>
        <taxon>Pseudonocardiaceae</taxon>
        <taxon>Pseudonocardia</taxon>
    </lineage>
</organism>
<keyword evidence="1" id="KW-0812">Transmembrane</keyword>
<evidence type="ECO:0000313" key="2">
    <source>
        <dbReference type="EMBL" id="QJY49002.1"/>
    </source>
</evidence>
<feature type="transmembrane region" description="Helical" evidence="1">
    <location>
        <begin position="122"/>
        <end position="145"/>
    </location>
</feature>
<feature type="transmembrane region" description="Helical" evidence="1">
    <location>
        <begin position="87"/>
        <end position="110"/>
    </location>
</feature>
<dbReference type="KEGG" id="pbro:HOP40_27140"/>
<sequence length="189" mass="20366">MVELWGGPAVLPVNPGYVASPVPVAVHIVSASLYAVLGAFQFSAGIRRRHPGWHRAAGRLLVLSGLAVALSALWLNQFHARPGSGELLYLFRLVFASAMLASIVVGFTAIRRRDVTRHRTWMIRAYAIALAAGTQAFTLGIGATVFGTGELSTALLSGAGWALNLTVAEWAIRKNRAPRSHTRRYAQHS</sequence>
<protein>
    <submittedName>
        <fullName evidence="2">DUF2306 domain-containing protein</fullName>
    </submittedName>
</protein>